<organism evidence="1 2">
    <name type="scientific">Dentiscutata erythropus</name>
    <dbReference type="NCBI Taxonomy" id="1348616"/>
    <lineage>
        <taxon>Eukaryota</taxon>
        <taxon>Fungi</taxon>
        <taxon>Fungi incertae sedis</taxon>
        <taxon>Mucoromycota</taxon>
        <taxon>Glomeromycotina</taxon>
        <taxon>Glomeromycetes</taxon>
        <taxon>Diversisporales</taxon>
        <taxon>Gigasporaceae</taxon>
        <taxon>Dentiscutata</taxon>
    </lineage>
</organism>
<dbReference type="EMBL" id="CAJVPY010048582">
    <property type="protein sequence ID" value="CAG8812267.1"/>
    <property type="molecule type" value="Genomic_DNA"/>
</dbReference>
<evidence type="ECO:0000313" key="2">
    <source>
        <dbReference type="Proteomes" id="UP000789405"/>
    </source>
</evidence>
<keyword evidence="2" id="KW-1185">Reference proteome</keyword>
<dbReference type="AlphaFoldDB" id="A0A9N9K5W5"/>
<feature type="non-terminal residue" evidence="1">
    <location>
        <position position="195"/>
    </location>
</feature>
<evidence type="ECO:0000313" key="1">
    <source>
        <dbReference type="EMBL" id="CAG8812267.1"/>
    </source>
</evidence>
<sequence>LCGICRKEGHNRKTCLYNNSDMVLNKMGKTLVPWQLHKIVRNRPPKGRICSWCGALDHNRRKCPFPWRDDQAEIRTTAKKYFEAPYYPIRMCGWCGAISHNRKNCPIHKARGDEIDNDHKRVLIEVIVLPNVWFDIEYRPYYRPYHRPRLPYRPYRPRRQRIPNYIAACRCCGGENHTRNDPNAPVEIKTVSILD</sequence>
<reference evidence="1" key="1">
    <citation type="submission" date="2021-06" db="EMBL/GenBank/DDBJ databases">
        <authorList>
            <person name="Kallberg Y."/>
            <person name="Tangrot J."/>
            <person name="Rosling A."/>
        </authorList>
    </citation>
    <scope>NUCLEOTIDE SEQUENCE</scope>
    <source>
        <strain evidence="1">MA453B</strain>
    </source>
</reference>
<protein>
    <submittedName>
        <fullName evidence="1">2430_t:CDS:1</fullName>
    </submittedName>
</protein>
<dbReference type="OrthoDB" id="413361at2759"/>
<dbReference type="Gene3D" id="4.10.60.10">
    <property type="entry name" value="Zinc finger, CCHC-type"/>
    <property type="match status" value="1"/>
</dbReference>
<name>A0A9N9K5W5_9GLOM</name>
<feature type="non-terminal residue" evidence="1">
    <location>
        <position position="1"/>
    </location>
</feature>
<gene>
    <name evidence="1" type="ORF">DERYTH_LOCUS25591</name>
</gene>
<comment type="caution">
    <text evidence="1">The sequence shown here is derived from an EMBL/GenBank/DDBJ whole genome shotgun (WGS) entry which is preliminary data.</text>
</comment>
<dbReference type="Proteomes" id="UP000789405">
    <property type="component" value="Unassembled WGS sequence"/>
</dbReference>
<accession>A0A9N9K5W5</accession>
<proteinExistence type="predicted"/>